<reference evidence="1 2" key="2">
    <citation type="journal article" date="2022" name="Mol. Ecol. Resour.">
        <title>The genomes of chicory, endive, great burdock and yacon provide insights into Asteraceae paleo-polyploidization history and plant inulin production.</title>
        <authorList>
            <person name="Fan W."/>
            <person name="Wang S."/>
            <person name="Wang H."/>
            <person name="Wang A."/>
            <person name="Jiang F."/>
            <person name="Liu H."/>
            <person name="Zhao H."/>
            <person name="Xu D."/>
            <person name="Zhang Y."/>
        </authorList>
    </citation>
    <scope>NUCLEOTIDE SEQUENCE [LARGE SCALE GENOMIC DNA]</scope>
    <source>
        <strain evidence="2">cv. Niubang</strain>
    </source>
</reference>
<proteinExistence type="predicted"/>
<dbReference type="Proteomes" id="UP001055879">
    <property type="component" value="Linkage Group LG01"/>
</dbReference>
<reference evidence="2" key="1">
    <citation type="journal article" date="2022" name="Mol. Ecol. Resour.">
        <title>The genomes of chicory, endive, great burdock and yacon provide insights into Asteraceae palaeo-polyploidization history and plant inulin production.</title>
        <authorList>
            <person name="Fan W."/>
            <person name="Wang S."/>
            <person name="Wang H."/>
            <person name="Wang A."/>
            <person name="Jiang F."/>
            <person name="Liu H."/>
            <person name="Zhao H."/>
            <person name="Xu D."/>
            <person name="Zhang Y."/>
        </authorList>
    </citation>
    <scope>NUCLEOTIDE SEQUENCE [LARGE SCALE GENOMIC DNA]</scope>
    <source>
        <strain evidence="2">cv. Niubang</strain>
    </source>
</reference>
<comment type="caution">
    <text evidence="1">The sequence shown here is derived from an EMBL/GenBank/DDBJ whole genome shotgun (WGS) entry which is preliminary data.</text>
</comment>
<gene>
    <name evidence="1" type="ORF">L6452_01420</name>
</gene>
<keyword evidence="2" id="KW-1185">Reference proteome</keyword>
<name>A0ACB9FH91_ARCLA</name>
<accession>A0ACB9FH91</accession>
<protein>
    <submittedName>
        <fullName evidence="1">Uncharacterized protein</fullName>
    </submittedName>
</protein>
<sequence length="265" mass="30008">MSNQLLSMGSQIKPPVLVANEYQQWKTRMIQFLNHKNREFMTIIIEGPKTPMITVKGQPATDSSPEIPDRDIPKPVQFFTEKQKDQLKLEEEALIYLTMAIPNDIYNRVDSQSTAKGIWDELARQFEGSEASIQAKQNLNKITKSASEINYKFIKNLNPEWKNFAINLQMSKNMARENVTDIFSTLAQREDEVRSMNNESNHLKDSVALIAGKGSVSSARSKKKASKALVTEVTDSDSDSSDEEMEVDSDPDIQKFSEDLALITR</sequence>
<evidence type="ECO:0000313" key="2">
    <source>
        <dbReference type="Proteomes" id="UP001055879"/>
    </source>
</evidence>
<evidence type="ECO:0000313" key="1">
    <source>
        <dbReference type="EMBL" id="KAI3770293.1"/>
    </source>
</evidence>
<organism evidence="1 2">
    <name type="scientific">Arctium lappa</name>
    <name type="common">Greater burdock</name>
    <name type="synonym">Lappa major</name>
    <dbReference type="NCBI Taxonomy" id="4217"/>
    <lineage>
        <taxon>Eukaryota</taxon>
        <taxon>Viridiplantae</taxon>
        <taxon>Streptophyta</taxon>
        <taxon>Embryophyta</taxon>
        <taxon>Tracheophyta</taxon>
        <taxon>Spermatophyta</taxon>
        <taxon>Magnoliopsida</taxon>
        <taxon>eudicotyledons</taxon>
        <taxon>Gunneridae</taxon>
        <taxon>Pentapetalae</taxon>
        <taxon>asterids</taxon>
        <taxon>campanulids</taxon>
        <taxon>Asterales</taxon>
        <taxon>Asteraceae</taxon>
        <taxon>Carduoideae</taxon>
        <taxon>Cardueae</taxon>
        <taxon>Arctiinae</taxon>
        <taxon>Arctium</taxon>
    </lineage>
</organism>
<dbReference type="EMBL" id="CM042047">
    <property type="protein sequence ID" value="KAI3770293.1"/>
    <property type="molecule type" value="Genomic_DNA"/>
</dbReference>